<evidence type="ECO:0000313" key="8">
    <source>
        <dbReference type="Proteomes" id="UP000427716"/>
    </source>
</evidence>
<dbReference type="AlphaFoldDB" id="A0A6I6CV55"/>
<evidence type="ECO:0000256" key="1">
    <source>
        <dbReference type="ARBA" id="ARBA00004141"/>
    </source>
</evidence>
<accession>A0A6I6CV55</accession>
<dbReference type="GO" id="GO:0016020">
    <property type="term" value="C:membrane"/>
    <property type="evidence" value="ECO:0007669"/>
    <property type="project" value="UniProtKB-SubCell"/>
</dbReference>
<proteinExistence type="inferred from homology"/>
<dbReference type="Proteomes" id="UP000427716">
    <property type="component" value="Chromosome"/>
</dbReference>
<comment type="similarity">
    <text evidence="2">Belongs to the UPF0382 family.</text>
</comment>
<dbReference type="InterPro" id="IPR006696">
    <property type="entry name" value="DUF423"/>
</dbReference>
<dbReference type="Pfam" id="PF04241">
    <property type="entry name" value="DUF423"/>
    <property type="match status" value="1"/>
</dbReference>
<keyword evidence="5 6" id="KW-0472">Membrane</keyword>
<keyword evidence="8" id="KW-1185">Reference proteome</keyword>
<evidence type="ECO:0000313" key="7">
    <source>
        <dbReference type="EMBL" id="QGT78346.1"/>
    </source>
</evidence>
<evidence type="ECO:0000256" key="2">
    <source>
        <dbReference type="ARBA" id="ARBA00009694"/>
    </source>
</evidence>
<dbReference type="PANTHER" id="PTHR43461">
    <property type="entry name" value="TRANSMEMBRANE PROTEIN 256"/>
    <property type="match status" value="1"/>
</dbReference>
<reference evidence="7 8" key="1">
    <citation type="submission" date="2019-11" db="EMBL/GenBank/DDBJ databases">
        <authorList>
            <person name="Zhang J."/>
            <person name="Sun C."/>
        </authorList>
    </citation>
    <scope>NUCLEOTIDE SEQUENCE [LARGE SCALE GENOMIC DNA]</scope>
    <source>
        <strain evidence="8">sp2</strain>
    </source>
</reference>
<protein>
    <submittedName>
        <fullName evidence="7">DUF423 domain-containing protein</fullName>
    </submittedName>
</protein>
<dbReference type="KEGG" id="ghl:GM160_05225"/>
<feature type="transmembrane region" description="Helical" evidence="6">
    <location>
        <begin position="15"/>
        <end position="35"/>
    </location>
</feature>
<name>A0A6I6CV55_9GAMM</name>
<gene>
    <name evidence="7" type="ORF">GM160_05225</name>
</gene>
<keyword evidence="3 6" id="KW-0812">Transmembrane</keyword>
<sequence>MPDARPNPAPVPHRGVLAIGLLGGLLAVILAALAAHGPLAPTDVTGQRQIDTANLLHFVHVLGLMLLAFWPGPFPWRLATAACWIAGTLLFSGSLYALVLFGQAWPGLVTPLGGLLLMLGWLAWLTGIIRAKKAP</sequence>
<evidence type="ECO:0000256" key="4">
    <source>
        <dbReference type="ARBA" id="ARBA00022989"/>
    </source>
</evidence>
<dbReference type="PANTHER" id="PTHR43461:SF1">
    <property type="entry name" value="TRANSMEMBRANE PROTEIN 256"/>
    <property type="match status" value="1"/>
</dbReference>
<comment type="subcellular location">
    <subcellularLocation>
        <location evidence="1">Membrane</location>
        <topology evidence="1">Multi-pass membrane protein</topology>
    </subcellularLocation>
</comment>
<dbReference type="EMBL" id="CP046415">
    <property type="protein sequence ID" value="QGT78346.1"/>
    <property type="molecule type" value="Genomic_DNA"/>
</dbReference>
<evidence type="ECO:0000256" key="6">
    <source>
        <dbReference type="SAM" id="Phobius"/>
    </source>
</evidence>
<feature type="transmembrane region" description="Helical" evidence="6">
    <location>
        <begin position="81"/>
        <end position="102"/>
    </location>
</feature>
<feature type="transmembrane region" description="Helical" evidence="6">
    <location>
        <begin position="55"/>
        <end position="74"/>
    </location>
</feature>
<evidence type="ECO:0000256" key="5">
    <source>
        <dbReference type="ARBA" id="ARBA00023136"/>
    </source>
</evidence>
<organism evidence="7 8">
    <name type="scientific">Guyparkeria halophila</name>
    <dbReference type="NCBI Taxonomy" id="47960"/>
    <lineage>
        <taxon>Bacteria</taxon>
        <taxon>Pseudomonadati</taxon>
        <taxon>Pseudomonadota</taxon>
        <taxon>Gammaproteobacteria</taxon>
        <taxon>Chromatiales</taxon>
        <taxon>Thioalkalibacteraceae</taxon>
        <taxon>Guyparkeria</taxon>
    </lineage>
</organism>
<keyword evidence="4 6" id="KW-1133">Transmembrane helix</keyword>
<dbReference type="RefSeq" id="WP_156573717.1">
    <property type="nucleotide sequence ID" value="NZ_CP046415.1"/>
</dbReference>
<feature type="transmembrane region" description="Helical" evidence="6">
    <location>
        <begin position="108"/>
        <end position="129"/>
    </location>
</feature>
<evidence type="ECO:0000256" key="3">
    <source>
        <dbReference type="ARBA" id="ARBA00022692"/>
    </source>
</evidence>